<evidence type="ECO:0000256" key="2">
    <source>
        <dbReference type="ARBA" id="ARBA00022679"/>
    </source>
</evidence>
<keyword evidence="9" id="KW-1185">Reference proteome</keyword>
<dbReference type="eggNOG" id="KOG0667">
    <property type="taxonomic scope" value="Eukaryota"/>
</dbReference>
<dbReference type="PANTHER" id="PTHR24058">
    <property type="entry name" value="DUAL SPECIFICITY PROTEIN KINASE"/>
    <property type="match status" value="1"/>
</dbReference>
<dbReference type="InParanoid" id="A2EIL6"/>
<dbReference type="InterPro" id="IPR000719">
    <property type="entry name" value="Prot_kinase_dom"/>
</dbReference>
<evidence type="ECO:0000259" key="7">
    <source>
        <dbReference type="PROSITE" id="PS50011"/>
    </source>
</evidence>
<name>A2EIL6_TRIV3</name>
<dbReference type="GO" id="GO:0004674">
    <property type="term" value="F:protein serine/threonine kinase activity"/>
    <property type="evidence" value="ECO:0000318"/>
    <property type="project" value="GO_Central"/>
</dbReference>
<dbReference type="GO" id="GO:0004713">
    <property type="term" value="F:protein tyrosine kinase activity"/>
    <property type="evidence" value="ECO:0000318"/>
    <property type="project" value="GO_Central"/>
</dbReference>
<keyword evidence="4 8" id="KW-0418">Kinase</keyword>
<evidence type="ECO:0000256" key="3">
    <source>
        <dbReference type="ARBA" id="ARBA00022741"/>
    </source>
</evidence>
<evidence type="ECO:0000256" key="1">
    <source>
        <dbReference type="ARBA" id="ARBA00022527"/>
    </source>
</evidence>
<dbReference type="VEuPathDB" id="TrichDB:TVAG_125100"/>
<dbReference type="PROSITE" id="PS00107">
    <property type="entry name" value="PROTEIN_KINASE_ATP"/>
    <property type="match status" value="1"/>
</dbReference>
<dbReference type="Gene3D" id="3.30.200.20">
    <property type="entry name" value="Phosphorylase Kinase, domain 1"/>
    <property type="match status" value="1"/>
</dbReference>
<dbReference type="RefSeq" id="XP_001319760.1">
    <property type="nucleotide sequence ID" value="XM_001319725.1"/>
</dbReference>
<evidence type="ECO:0000313" key="8">
    <source>
        <dbReference type="EMBL" id="EAY07537.1"/>
    </source>
</evidence>
<feature type="binding site" evidence="6">
    <location>
        <position position="82"/>
    </location>
    <ligand>
        <name>ATP</name>
        <dbReference type="ChEBI" id="CHEBI:30616"/>
    </ligand>
</feature>
<protein>
    <submittedName>
        <fullName evidence="8">CMGC family protein kinase</fullName>
    </submittedName>
</protein>
<keyword evidence="5 6" id="KW-0067">ATP-binding</keyword>
<dbReference type="InterPro" id="IPR011009">
    <property type="entry name" value="Kinase-like_dom_sf"/>
</dbReference>
<dbReference type="SMART" id="SM00220">
    <property type="entry name" value="S_TKc"/>
    <property type="match status" value="1"/>
</dbReference>
<keyword evidence="1" id="KW-0723">Serine/threonine-protein kinase</keyword>
<organism evidence="8 9">
    <name type="scientific">Trichomonas vaginalis (strain ATCC PRA-98 / G3)</name>
    <dbReference type="NCBI Taxonomy" id="412133"/>
    <lineage>
        <taxon>Eukaryota</taxon>
        <taxon>Metamonada</taxon>
        <taxon>Parabasalia</taxon>
        <taxon>Trichomonadida</taxon>
        <taxon>Trichomonadidae</taxon>
        <taxon>Trichomonas</taxon>
    </lineage>
</organism>
<dbReference type="Pfam" id="PF00069">
    <property type="entry name" value="Pkinase"/>
    <property type="match status" value="1"/>
</dbReference>
<reference evidence="8" key="1">
    <citation type="submission" date="2006-10" db="EMBL/GenBank/DDBJ databases">
        <authorList>
            <person name="Amadeo P."/>
            <person name="Zhao Q."/>
            <person name="Wortman J."/>
            <person name="Fraser-Liggett C."/>
            <person name="Carlton J."/>
        </authorList>
    </citation>
    <scope>NUCLEOTIDE SEQUENCE</scope>
    <source>
        <strain evidence="8">G3</strain>
    </source>
</reference>
<proteinExistence type="predicted"/>
<dbReference type="OrthoDB" id="9332038at2759"/>
<evidence type="ECO:0000256" key="5">
    <source>
        <dbReference type="ARBA" id="ARBA00022840"/>
    </source>
</evidence>
<dbReference type="PANTHER" id="PTHR24058:SF17">
    <property type="entry name" value="HOMEODOMAIN INTERACTING PROTEIN KINASE, ISOFORM D"/>
    <property type="match status" value="1"/>
</dbReference>
<dbReference type="EMBL" id="DS113398">
    <property type="protein sequence ID" value="EAY07537.1"/>
    <property type="molecule type" value="Genomic_DNA"/>
</dbReference>
<dbReference type="GO" id="GO:0005737">
    <property type="term" value="C:cytoplasm"/>
    <property type="evidence" value="ECO:0000318"/>
    <property type="project" value="GO_Central"/>
</dbReference>
<reference evidence="8" key="2">
    <citation type="journal article" date="2007" name="Science">
        <title>Draft genome sequence of the sexually transmitted pathogen Trichomonas vaginalis.</title>
        <authorList>
            <person name="Carlton J.M."/>
            <person name="Hirt R.P."/>
            <person name="Silva J.C."/>
            <person name="Delcher A.L."/>
            <person name="Schatz M."/>
            <person name="Zhao Q."/>
            <person name="Wortman J.R."/>
            <person name="Bidwell S.L."/>
            <person name="Alsmark U.C.M."/>
            <person name="Besteiro S."/>
            <person name="Sicheritz-Ponten T."/>
            <person name="Noel C.J."/>
            <person name="Dacks J.B."/>
            <person name="Foster P.G."/>
            <person name="Simillion C."/>
            <person name="Van de Peer Y."/>
            <person name="Miranda-Saavedra D."/>
            <person name="Barton G.J."/>
            <person name="Westrop G.D."/>
            <person name="Mueller S."/>
            <person name="Dessi D."/>
            <person name="Fiori P.L."/>
            <person name="Ren Q."/>
            <person name="Paulsen I."/>
            <person name="Zhang H."/>
            <person name="Bastida-Corcuera F.D."/>
            <person name="Simoes-Barbosa A."/>
            <person name="Brown M.T."/>
            <person name="Hayes R.D."/>
            <person name="Mukherjee M."/>
            <person name="Okumura C.Y."/>
            <person name="Schneider R."/>
            <person name="Smith A.J."/>
            <person name="Vanacova S."/>
            <person name="Villalvazo M."/>
            <person name="Haas B.J."/>
            <person name="Pertea M."/>
            <person name="Feldblyum T.V."/>
            <person name="Utterback T.R."/>
            <person name="Shu C.L."/>
            <person name="Osoegawa K."/>
            <person name="de Jong P.J."/>
            <person name="Hrdy I."/>
            <person name="Horvathova L."/>
            <person name="Zubacova Z."/>
            <person name="Dolezal P."/>
            <person name="Malik S.B."/>
            <person name="Logsdon J.M. Jr."/>
            <person name="Henze K."/>
            <person name="Gupta A."/>
            <person name="Wang C.C."/>
            <person name="Dunne R.L."/>
            <person name="Upcroft J.A."/>
            <person name="Upcroft P."/>
            <person name="White O."/>
            <person name="Salzberg S.L."/>
            <person name="Tang P."/>
            <person name="Chiu C.-H."/>
            <person name="Lee Y.-S."/>
            <person name="Embley T.M."/>
            <person name="Coombs G.H."/>
            <person name="Mottram J.C."/>
            <person name="Tachezy J."/>
            <person name="Fraser-Liggett C.M."/>
            <person name="Johnson P.J."/>
        </authorList>
    </citation>
    <scope>NUCLEOTIDE SEQUENCE [LARGE SCALE GENOMIC DNA]</scope>
    <source>
        <strain evidence="8">G3</strain>
    </source>
</reference>
<dbReference type="KEGG" id="tva:4765430"/>
<gene>
    <name evidence="8" type="ORF">TVAG_125100</name>
</gene>
<dbReference type="GO" id="GO:0005524">
    <property type="term" value="F:ATP binding"/>
    <property type="evidence" value="ECO:0007669"/>
    <property type="project" value="UniProtKB-UniRule"/>
</dbReference>
<sequence length="381" mass="43713">MSSPPRLPLPLGPCLVANTVRESPNSCDNTDGEFIVYQGSQVTNPSGVTYTLVDKVGEGHFGNVYEVNRNSENDNNQSFAMKISKAEQNSIEQFNYETLVMQYINQNARGNNQYYIPFMHDNFMYNGHLCIILDLGGPNLYNVLASRNFEGLSLANIQTIARDLFMALVAIHRIGVIHTDIKPENIVQTNPFSVHVKLIDFGNSITLNNTYEQYFQTRYYRAPETVLQLNIDTKIDIWSLGCVLCELFLGLPILPAMNEYHLVSLIEQTIGPFPTNMVEQSVRRNAMFDTDYTVKSAQTISQEEPDMSFESFEPYFVYTQLRDILENYPVDSSFNEERERLEIQRRDQFINLVIQMLKIDPDDRLSAEEALAHPFMHLHFD</sequence>
<dbReference type="AlphaFoldDB" id="A2EIL6"/>
<keyword evidence="2" id="KW-0808">Transferase</keyword>
<dbReference type="PROSITE" id="PS50011">
    <property type="entry name" value="PROTEIN_KINASE_DOM"/>
    <property type="match status" value="1"/>
</dbReference>
<dbReference type="InterPro" id="IPR017441">
    <property type="entry name" value="Protein_kinase_ATP_BS"/>
</dbReference>
<keyword evidence="3 6" id="KW-0547">Nucleotide-binding</keyword>
<evidence type="ECO:0000256" key="4">
    <source>
        <dbReference type="ARBA" id="ARBA00022777"/>
    </source>
</evidence>
<dbReference type="VEuPathDB" id="TrichDB:TVAGG3_0199570"/>
<accession>A2EIL6</accession>
<dbReference type="STRING" id="5722.A2EIL6"/>
<dbReference type="Gene3D" id="1.10.510.10">
    <property type="entry name" value="Transferase(Phosphotransferase) domain 1"/>
    <property type="match status" value="1"/>
</dbReference>
<dbReference type="Proteomes" id="UP000001542">
    <property type="component" value="Unassembled WGS sequence"/>
</dbReference>
<dbReference type="InterPro" id="IPR050494">
    <property type="entry name" value="Ser_Thr_dual-spec_kinase"/>
</dbReference>
<dbReference type="SMR" id="A2EIL6"/>
<evidence type="ECO:0000256" key="6">
    <source>
        <dbReference type="PROSITE-ProRule" id="PRU10141"/>
    </source>
</evidence>
<dbReference type="SUPFAM" id="SSF56112">
    <property type="entry name" value="Protein kinase-like (PK-like)"/>
    <property type="match status" value="1"/>
</dbReference>
<feature type="domain" description="Protein kinase" evidence="7">
    <location>
        <begin position="50"/>
        <end position="376"/>
    </location>
</feature>
<evidence type="ECO:0000313" key="9">
    <source>
        <dbReference type="Proteomes" id="UP000001542"/>
    </source>
</evidence>